<dbReference type="PANTHER" id="PTHR45947:SF3">
    <property type="entry name" value="SULFOQUINOVOSYL TRANSFERASE SQD2"/>
    <property type="match status" value="1"/>
</dbReference>
<dbReference type="AlphaFoldDB" id="A0A8T8WCB8"/>
<dbReference type="EMBL" id="CP081958">
    <property type="protein sequence ID" value="QZP37512.1"/>
    <property type="molecule type" value="Genomic_DNA"/>
</dbReference>
<dbReference type="Pfam" id="PF00534">
    <property type="entry name" value="Glycos_transf_1"/>
    <property type="match status" value="1"/>
</dbReference>
<protein>
    <submittedName>
        <fullName evidence="2">Glycosyltransferase</fullName>
        <ecNumber evidence="2">2.4.-.-</ecNumber>
    </submittedName>
</protein>
<keyword evidence="2" id="KW-0808">Transferase</keyword>
<feature type="domain" description="Glycosyl transferase family 1" evidence="1">
    <location>
        <begin position="185"/>
        <end position="323"/>
    </location>
</feature>
<dbReference type="Proteomes" id="UP000826254">
    <property type="component" value="Chromosome"/>
</dbReference>
<keyword evidence="3" id="KW-1185">Reference proteome</keyword>
<organism evidence="2 3">
    <name type="scientific">Halobaculum magnesiiphilum</name>
    <dbReference type="NCBI Taxonomy" id="1017351"/>
    <lineage>
        <taxon>Archaea</taxon>
        <taxon>Methanobacteriati</taxon>
        <taxon>Methanobacteriota</taxon>
        <taxon>Stenosarchaea group</taxon>
        <taxon>Halobacteria</taxon>
        <taxon>Halobacteriales</taxon>
        <taxon>Haloferacaceae</taxon>
        <taxon>Halobaculum</taxon>
    </lineage>
</organism>
<dbReference type="GO" id="GO:0016757">
    <property type="term" value="F:glycosyltransferase activity"/>
    <property type="evidence" value="ECO:0007669"/>
    <property type="project" value="UniProtKB-KW"/>
</dbReference>
<dbReference type="GeneID" id="67179424"/>
<gene>
    <name evidence="2" type="ORF">K6T50_14740</name>
</gene>
<dbReference type="SUPFAM" id="SSF53756">
    <property type="entry name" value="UDP-Glycosyltransferase/glycogen phosphorylase"/>
    <property type="match status" value="1"/>
</dbReference>
<reference evidence="2 3" key="1">
    <citation type="journal article" date="2021" name="Int. J. Syst. Evol. Microbiol.">
        <title>Halobaculum halophilum sp. nov. and Halobaculum salinum sp. nov., isolated from salt lake and saline soil.</title>
        <authorList>
            <person name="Cui H.L."/>
            <person name="Shi X.W."/>
            <person name="Yin X.M."/>
            <person name="Yang X.Y."/>
            <person name="Hou J."/>
            <person name="Zhu L."/>
        </authorList>
    </citation>
    <scope>NUCLEOTIDE SEQUENCE [LARGE SCALE GENOMIC DNA]</scope>
    <source>
        <strain evidence="2 3">NBRC 109044</strain>
    </source>
</reference>
<evidence type="ECO:0000259" key="1">
    <source>
        <dbReference type="Pfam" id="PF00534"/>
    </source>
</evidence>
<accession>A0A8T8WCB8</accession>
<dbReference type="KEGG" id="hmp:K6T50_14740"/>
<dbReference type="EC" id="2.4.-.-" evidence="2"/>
<dbReference type="RefSeq" id="WP_222607321.1">
    <property type="nucleotide sequence ID" value="NZ_CP081958.1"/>
</dbReference>
<sequence length="360" mass="40471">MTERVAVIHDGFADTPGGAAKVATALAETLDADLYVGRAGKPTWYEERVEGEVTLFAGRANSLPTVLRDAMVAYETGRLHLPEYDTVVTTGVPAKFYQPESHQLHHHYAHHPPLRYTEWLGRDTLTGLGNLRYLVRKAAMYADWIEMQRVRRTLANSRTTRDRIDRHYGLDATVVNPPIEYDERSVLATERREDYFLSAGRLGERKRLDTLILAFARTDERLVLCGDGPLREELADLAEETGADVEFRGFVSDDEVVEAMRKAKGGVFIPVEEDFGMAIAECLCYGTPLIVTDEPNPKYMIDDGSGRRVEPTVDAVTEAVREFDPSAFDPESIAAEARERYGAERFTAEVREALREERTI</sequence>
<dbReference type="Gene3D" id="3.40.50.2000">
    <property type="entry name" value="Glycogen Phosphorylase B"/>
    <property type="match status" value="1"/>
</dbReference>
<proteinExistence type="predicted"/>
<evidence type="ECO:0000313" key="3">
    <source>
        <dbReference type="Proteomes" id="UP000826254"/>
    </source>
</evidence>
<name>A0A8T8WCB8_9EURY</name>
<dbReference type="InterPro" id="IPR050194">
    <property type="entry name" value="Glycosyltransferase_grp1"/>
</dbReference>
<dbReference type="PANTHER" id="PTHR45947">
    <property type="entry name" value="SULFOQUINOVOSYL TRANSFERASE SQD2"/>
    <property type="match status" value="1"/>
</dbReference>
<keyword evidence="2" id="KW-0328">Glycosyltransferase</keyword>
<evidence type="ECO:0000313" key="2">
    <source>
        <dbReference type="EMBL" id="QZP37512.1"/>
    </source>
</evidence>
<dbReference type="InterPro" id="IPR001296">
    <property type="entry name" value="Glyco_trans_1"/>
</dbReference>